<gene>
    <name evidence="1" type="ORF">PAXRUDRAFT_159096</name>
</gene>
<organism evidence="1 2">
    <name type="scientific">Paxillus rubicundulus Ve08.2h10</name>
    <dbReference type="NCBI Taxonomy" id="930991"/>
    <lineage>
        <taxon>Eukaryota</taxon>
        <taxon>Fungi</taxon>
        <taxon>Dikarya</taxon>
        <taxon>Basidiomycota</taxon>
        <taxon>Agaricomycotina</taxon>
        <taxon>Agaricomycetes</taxon>
        <taxon>Agaricomycetidae</taxon>
        <taxon>Boletales</taxon>
        <taxon>Paxilineae</taxon>
        <taxon>Paxillaceae</taxon>
        <taxon>Paxillus</taxon>
    </lineage>
</organism>
<name>A0A0D0CBQ8_9AGAM</name>
<accession>A0A0D0CBQ8</accession>
<sequence length="225" mass="25744">MATTVHVNTVPTTGGFKLDSLCVSIHLTGSPQSLVIPECIPIRISADIPHEFLGQISPMVLEYTNPQNGQQTPSRPLYMNPRTTYHPHTLFYRTFFPFFPLPPTFNLSDRLSWQALIHQIQLHLIQLEDNLTSEEHITKCLIVCEFFWMAFVAAFPSFPYGDWPDWNPRITMDGDFISYWISDTDVGSVKPESVGMIWEFIWEELKALAIHVLPPDIVSEFFGVT</sequence>
<reference evidence="2" key="2">
    <citation type="submission" date="2015-01" db="EMBL/GenBank/DDBJ databases">
        <title>Evolutionary Origins and Diversification of the Mycorrhizal Mutualists.</title>
        <authorList>
            <consortium name="DOE Joint Genome Institute"/>
            <consortium name="Mycorrhizal Genomics Consortium"/>
            <person name="Kohler A."/>
            <person name="Kuo A."/>
            <person name="Nagy L.G."/>
            <person name="Floudas D."/>
            <person name="Copeland A."/>
            <person name="Barry K.W."/>
            <person name="Cichocki N."/>
            <person name="Veneault-Fourrey C."/>
            <person name="LaButti K."/>
            <person name="Lindquist E.A."/>
            <person name="Lipzen A."/>
            <person name="Lundell T."/>
            <person name="Morin E."/>
            <person name="Murat C."/>
            <person name="Riley R."/>
            <person name="Ohm R."/>
            <person name="Sun H."/>
            <person name="Tunlid A."/>
            <person name="Henrissat B."/>
            <person name="Grigoriev I.V."/>
            <person name="Hibbett D.S."/>
            <person name="Martin F."/>
        </authorList>
    </citation>
    <scope>NUCLEOTIDE SEQUENCE [LARGE SCALE GENOMIC DNA]</scope>
    <source>
        <strain evidence="2">Ve08.2h10</strain>
    </source>
</reference>
<keyword evidence="2" id="KW-1185">Reference proteome</keyword>
<dbReference type="Proteomes" id="UP000054538">
    <property type="component" value="Unassembled WGS sequence"/>
</dbReference>
<protein>
    <submittedName>
        <fullName evidence="1">Uncharacterized protein</fullName>
    </submittedName>
</protein>
<proteinExistence type="predicted"/>
<dbReference type="HOGENOM" id="CLU_107692_0_0_1"/>
<dbReference type="EMBL" id="KN826057">
    <property type="protein sequence ID" value="KIK80277.1"/>
    <property type="molecule type" value="Genomic_DNA"/>
</dbReference>
<reference evidence="1 2" key="1">
    <citation type="submission" date="2014-04" db="EMBL/GenBank/DDBJ databases">
        <authorList>
            <consortium name="DOE Joint Genome Institute"/>
            <person name="Kuo A."/>
            <person name="Kohler A."/>
            <person name="Jargeat P."/>
            <person name="Nagy L.G."/>
            <person name="Floudas D."/>
            <person name="Copeland A."/>
            <person name="Barry K.W."/>
            <person name="Cichocki N."/>
            <person name="Veneault-Fourrey C."/>
            <person name="LaButti K."/>
            <person name="Lindquist E.A."/>
            <person name="Lipzen A."/>
            <person name="Lundell T."/>
            <person name="Morin E."/>
            <person name="Murat C."/>
            <person name="Sun H."/>
            <person name="Tunlid A."/>
            <person name="Henrissat B."/>
            <person name="Grigoriev I.V."/>
            <person name="Hibbett D.S."/>
            <person name="Martin F."/>
            <person name="Nordberg H.P."/>
            <person name="Cantor M.N."/>
            <person name="Hua S.X."/>
        </authorList>
    </citation>
    <scope>NUCLEOTIDE SEQUENCE [LARGE SCALE GENOMIC DNA]</scope>
    <source>
        <strain evidence="1 2">Ve08.2h10</strain>
    </source>
</reference>
<dbReference type="AlphaFoldDB" id="A0A0D0CBQ8"/>
<evidence type="ECO:0000313" key="2">
    <source>
        <dbReference type="Proteomes" id="UP000054538"/>
    </source>
</evidence>
<evidence type="ECO:0000313" key="1">
    <source>
        <dbReference type="EMBL" id="KIK80277.1"/>
    </source>
</evidence>
<dbReference type="InParanoid" id="A0A0D0CBQ8"/>
<dbReference type="OrthoDB" id="2659593at2759"/>